<dbReference type="Gene3D" id="2.160.20.10">
    <property type="entry name" value="Single-stranded right-handed beta-helix, Pectin lyase-like"/>
    <property type="match status" value="2"/>
</dbReference>
<feature type="domain" description="Pectinesterase catalytic" evidence="11">
    <location>
        <begin position="72"/>
        <end position="112"/>
    </location>
</feature>
<feature type="active site" evidence="9">
    <location>
        <position position="170"/>
    </location>
</feature>
<proteinExistence type="inferred from homology"/>
<dbReference type="EC" id="3.1.1.11" evidence="4 10"/>
<reference evidence="12" key="2">
    <citation type="journal article" date="2024" name="Plant">
        <title>Genomic evolution and insights into agronomic trait innovations of Sesamum species.</title>
        <authorList>
            <person name="Miao H."/>
            <person name="Wang L."/>
            <person name="Qu L."/>
            <person name="Liu H."/>
            <person name="Sun Y."/>
            <person name="Le M."/>
            <person name="Wang Q."/>
            <person name="Wei S."/>
            <person name="Zheng Y."/>
            <person name="Lin W."/>
            <person name="Duan Y."/>
            <person name="Cao H."/>
            <person name="Xiong S."/>
            <person name="Wang X."/>
            <person name="Wei L."/>
            <person name="Li C."/>
            <person name="Ma Q."/>
            <person name="Ju M."/>
            <person name="Zhao R."/>
            <person name="Li G."/>
            <person name="Mu C."/>
            <person name="Tian Q."/>
            <person name="Mei H."/>
            <person name="Zhang T."/>
            <person name="Gao T."/>
            <person name="Zhang H."/>
        </authorList>
    </citation>
    <scope>NUCLEOTIDE SEQUENCE</scope>
    <source>
        <strain evidence="12">G01</strain>
    </source>
</reference>
<dbReference type="GO" id="GO:0042545">
    <property type="term" value="P:cell wall modification"/>
    <property type="evidence" value="ECO:0007669"/>
    <property type="project" value="UniProtKB-UniRule"/>
</dbReference>
<evidence type="ECO:0000256" key="5">
    <source>
        <dbReference type="ARBA" id="ARBA00022525"/>
    </source>
</evidence>
<feature type="chain" id="PRO_5043098425" description="Pectinesterase" evidence="10">
    <location>
        <begin position="28"/>
        <end position="317"/>
    </location>
</feature>
<dbReference type="InterPro" id="IPR011050">
    <property type="entry name" value="Pectin_lyase_fold/virulence"/>
</dbReference>
<comment type="subcellular location">
    <subcellularLocation>
        <location evidence="1">Secreted</location>
    </subcellularLocation>
</comment>
<keyword evidence="5" id="KW-0964">Secreted</keyword>
<evidence type="ECO:0000256" key="4">
    <source>
        <dbReference type="ARBA" id="ARBA00013229"/>
    </source>
</evidence>
<reference evidence="12" key="1">
    <citation type="submission" date="2020-06" db="EMBL/GenBank/DDBJ databases">
        <authorList>
            <person name="Li T."/>
            <person name="Hu X."/>
            <person name="Zhang T."/>
            <person name="Song X."/>
            <person name="Zhang H."/>
            <person name="Dai N."/>
            <person name="Sheng W."/>
            <person name="Hou X."/>
            <person name="Wei L."/>
        </authorList>
    </citation>
    <scope>NUCLEOTIDE SEQUENCE</scope>
    <source>
        <strain evidence="12">G01</strain>
        <tissue evidence="12">Leaf</tissue>
    </source>
</reference>
<dbReference type="Pfam" id="PF01095">
    <property type="entry name" value="Pectinesterase"/>
    <property type="match status" value="2"/>
</dbReference>
<dbReference type="EMBL" id="JACGWK010000014">
    <property type="protein sequence ID" value="KAL0316968.1"/>
    <property type="molecule type" value="Genomic_DNA"/>
</dbReference>
<evidence type="ECO:0000259" key="11">
    <source>
        <dbReference type="Pfam" id="PF01095"/>
    </source>
</evidence>
<comment type="similarity">
    <text evidence="3">Belongs to the pectinesterase family.</text>
</comment>
<dbReference type="SUPFAM" id="SSF51126">
    <property type="entry name" value="Pectin lyase-like"/>
    <property type="match status" value="1"/>
</dbReference>
<evidence type="ECO:0000256" key="10">
    <source>
        <dbReference type="RuleBase" id="RU000589"/>
    </source>
</evidence>
<dbReference type="GO" id="GO:0030599">
    <property type="term" value="F:pectinesterase activity"/>
    <property type="evidence" value="ECO:0007669"/>
    <property type="project" value="UniProtKB-UniRule"/>
</dbReference>
<feature type="signal peptide" evidence="10">
    <location>
        <begin position="1"/>
        <end position="27"/>
    </location>
</feature>
<keyword evidence="10" id="KW-0732">Signal</keyword>
<accession>A0AAW2LDH0</accession>
<dbReference type="PROSITE" id="PS00503">
    <property type="entry name" value="PECTINESTERASE_2"/>
    <property type="match status" value="1"/>
</dbReference>
<dbReference type="GO" id="GO:0045490">
    <property type="term" value="P:pectin catabolic process"/>
    <property type="evidence" value="ECO:0007669"/>
    <property type="project" value="UniProtKB-UniRule"/>
</dbReference>
<name>A0AAW2LDH0_9LAMI</name>
<comment type="catalytic activity">
    <reaction evidence="8 10">
        <text>[(1-&gt;4)-alpha-D-galacturonosyl methyl ester](n) + n H2O = [(1-&gt;4)-alpha-D-galacturonosyl](n) + n methanol + n H(+)</text>
        <dbReference type="Rhea" id="RHEA:22380"/>
        <dbReference type="Rhea" id="RHEA-COMP:14570"/>
        <dbReference type="Rhea" id="RHEA-COMP:14573"/>
        <dbReference type="ChEBI" id="CHEBI:15377"/>
        <dbReference type="ChEBI" id="CHEBI:15378"/>
        <dbReference type="ChEBI" id="CHEBI:17790"/>
        <dbReference type="ChEBI" id="CHEBI:140522"/>
        <dbReference type="ChEBI" id="CHEBI:140523"/>
        <dbReference type="EC" id="3.1.1.11"/>
    </reaction>
</comment>
<evidence type="ECO:0000256" key="3">
    <source>
        <dbReference type="ARBA" id="ARBA00008891"/>
    </source>
</evidence>
<sequence length="317" mass="34819">MSMQKLSYVPLEGVFMTALLVLPIVLSTSDEPIPADKAQLNSWFDRNIGPLDSREGTLNPALVEAEKNVTVVQVRADGTGDFKTITDAIKSVPHNNKHRVIISIGPGNYTEKNSAPRPDGKREGAQAVAMKIAGDYASFYNCRFHGFQDTLCDDRGKHFFKDCYVEGTVDFIFGSGQSLYVNSEIHVIPGDPMALITAHSRSKHNEANGYVFVHCRVTGAGGTAYLSRSWFPYGRVIYAYSQLSEAVHPQGWSNNAQAHTNSTVYFGEYHNEGPGSDPTKRATFAKQLSDAEVKPFLSLAYIEGGKWLLPPAAPRVK</sequence>
<gene>
    <name evidence="12" type="ORF">Sangu_2111100</name>
</gene>
<dbReference type="InterPro" id="IPR000070">
    <property type="entry name" value="Pectinesterase_cat"/>
</dbReference>
<dbReference type="PANTHER" id="PTHR31321">
    <property type="entry name" value="ACYL-COA THIOESTER HYDROLASE YBHC-RELATED"/>
    <property type="match status" value="1"/>
</dbReference>
<keyword evidence="7 10" id="KW-0063">Aspartyl esterase</keyword>
<organism evidence="12">
    <name type="scientific">Sesamum angustifolium</name>
    <dbReference type="NCBI Taxonomy" id="2727405"/>
    <lineage>
        <taxon>Eukaryota</taxon>
        <taxon>Viridiplantae</taxon>
        <taxon>Streptophyta</taxon>
        <taxon>Embryophyta</taxon>
        <taxon>Tracheophyta</taxon>
        <taxon>Spermatophyta</taxon>
        <taxon>Magnoliopsida</taxon>
        <taxon>eudicotyledons</taxon>
        <taxon>Gunneridae</taxon>
        <taxon>Pentapetalae</taxon>
        <taxon>asterids</taxon>
        <taxon>lamiids</taxon>
        <taxon>Lamiales</taxon>
        <taxon>Pedaliaceae</taxon>
        <taxon>Sesamum</taxon>
    </lineage>
</organism>
<evidence type="ECO:0000256" key="2">
    <source>
        <dbReference type="ARBA" id="ARBA00005184"/>
    </source>
</evidence>
<comment type="pathway">
    <text evidence="2 10">Glycan metabolism; pectin degradation; 2-dehydro-3-deoxy-D-gluconate from pectin: step 1/5.</text>
</comment>
<protein>
    <recommendedName>
        <fullName evidence="4 10">Pectinesterase</fullName>
        <ecNumber evidence="4 10">3.1.1.11</ecNumber>
    </recommendedName>
</protein>
<keyword evidence="6 10" id="KW-0378">Hydrolase</keyword>
<evidence type="ECO:0000256" key="1">
    <source>
        <dbReference type="ARBA" id="ARBA00004613"/>
    </source>
</evidence>
<evidence type="ECO:0000256" key="8">
    <source>
        <dbReference type="ARBA" id="ARBA00047928"/>
    </source>
</evidence>
<feature type="domain" description="Pectinesterase catalytic" evidence="11">
    <location>
        <begin position="123"/>
        <end position="304"/>
    </location>
</feature>
<dbReference type="GO" id="GO:0005576">
    <property type="term" value="C:extracellular region"/>
    <property type="evidence" value="ECO:0007669"/>
    <property type="project" value="UniProtKB-SubCell"/>
</dbReference>
<evidence type="ECO:0000256" key="7">
    <source>
        <dbReference type="ARBA" id="ARBA00023085"/>
    </source>
</evidence>
<comment type="caution">
    <text evidence="12">The sequence shown here is derived from an EMBL/GenBank/DDBJ whole genome shotgun (WGS) entry which is preliminary data.</text>
</comment>
<evidence type="ECO:0000256" key="6">
    <source>
        <dbReference type="ARBA" id="ARBA00022801"/>
    </source>
</evidence>
<dbReference type="InterPro" id="IPR012334">
    <property type="entry name" value="Pectin_lyas_fold"/>
</dbReference>
<dbReference type="AlphaFoldDB" id="A0AAW2LDH0"/>
<dbReference type="InterPro" id="IPR033131">
    <property type="entry name" value="Pectinesterase_Asp_AS"/>
</dbReference>
<evidence type="ECO:0000313" key="12">
    <source>
        <dbReference type="EMBL" id="KAL0316968.1"/>
    </source>
</evidence>
<evidence type="ECO:0000256" key="9">
    <source>
        <dbReference type="PROSITE-ProRule" id="PRU10040"/>
    </source>
</evidence>
<dbReference type="PANTHER" id="PTHR31321:SF87">
    <property type="entry name" value="PECTINESTERASE 63-RELATED"/>
    <property type="match status" value="1"/>
</dbReference>